<accession>A0A6P3QE76</accession>
<evidence type="ECO:0000259" key="8">
    <source>
        <dbReference type="SMART" id="SM00199"/>
    </source>
</evidence>
<feature type="signal peptide" evidence="6">
    <location>
        <begin position="1"/>
        <end position="22"/>
    </location>
</feature>
<dbReference type="AlphaFoldDB" id="A0A6P3QE76"/>
<evidence type="ECO:0000256" key="1">
    <source>
        <dbReference type="ARBA" id="ARBA00004613"/>
    </source>
</evidence>
<comment type="similarity">
    <text evidence="2 6">Belongs to the intercrine alpha (chemokine CxC) family.</text>
</comment>
<reference evidence="10" key="1">
    <citation type="submission" date="2025-08" db="UniProtKB">
        <authorList>
            <consortium name="RefSeq"/>
        </authorList>
    </citation>
    <scope>IDENTIFICATION</scope>
    <source>
        <tissue evidence="10">Kidney</tissue>
    </source>
</reference>
<dbReference type="GO" id="GO:0006952">
    <property type="term" value="P:defense response"/>
    <property type="evidence" value="ECO:0007669"/>
    <property type="project" value="InterPro"/>
</dbReference>
<dbReference type="GO" id="GO:0005615">
    <property type="term" value="C:extracellular space"/>
    <property type="evidence" value="ECO:0007669"/>
    <property type="project" value="UniProtKB-UniRule"/>
</dbReference>
<keyword evidence="3 6" id="KW-0202">Cytokine</keyword>
<evidence type="ECO:0000256" key="2">
    <source>
        <dbReference type="ARBA" id="ARBA00010665"/>
    </source>
</evidence>
<dbReference type="InterPro" id="IPR033899">
    <property type="entry name" value="CXC_Chemokine_domain"/>
</dbReference>
<dbReference type="GO" id="GO:0048248">
    <property type="term" value="F:CXCR3 chemokine receptor binding"/>
    <property type="evidence" value="ECO:0007669"/>
    <property type="project" value="Ensembl"/>
</dbReference>
<feature type="compositionally biased region" description="Basic residues" evidence="7">
    <location>
        <begin position="97"/>
        <end position="126"/>
    </location>
</feature>
<gene>
    <name evidence="10" type="primary">CXCL9</name>
</gene>
<evidence type="ECO:0000313" key="9">
    <source>
        <dbReference type="Proteomes" id="UP000515202"/>
    </source>
</evidence>
<dbReference type="GO" id="GO:0006955">
    <property type="term" value="P:immune response"/>
    <property type="evidence" value="ECO:0007669"/>
    <property type="project" value="InterPro"/>
</dbReference>
<dbReference type="InterPro" id="IPR018048">
    <property type="entry name" value="Chemokine_CXC_CS"/>
</dbReference>
<dbReference type="KEGG" id="pvp:105292356"/>
<dbReference type="RefSeq" id="XP_039701418.1">
    <property type="nucleotide sequence ID" value="XM_039845484.1"/>
</dbReference>
<dbReference type="CTD" id="4283"/>
<proteinExistence type="inferred from homology"/>
<dbReference type="RefSeq" id="XP_011358858.1">
    <property type="nucleotide sequence ID" value="XM_011360556.2"/>
</dbReference>
<dbReference type="OrthoDB" id="9948647at2759"/>
<keyword evidence="6" id="KW-0145">Chemotaxis</keyword>
<dbReference type="GO" id="GO:0042119">
    <property type="term" value="P:neutrophil activation"/>
    <property type="evidence" value="ECO:0007669"/>
    <property type="project" value="UniProtKB-ARBA"/>
</dbReference>
<evidence type="ECO:0000313" key="10">
    <source>
        <dbReference type="RefSeq" id="XP_011358858.1"/>
    </source>
</evidence>
<dbReference type="SUPFAM" id="SSF54117">
    <property type="entry name" value="Interleukin 8-like chemokines"/>
    <property type="match status" value="1"/>
</dbReference>
<dbReference type="GO" id="GO:0008009">
    <property type="term" value="F:chemokine activity"/>
    <property type="evidence" value="ECO:0007669"/>
    <property type="project" value="Ensembl"/>
</dbReference>
<dbReference type="GO" id="GO:0007189">
    <property type="term" value="P:adenylate cyclase-activating G protein-coupled receptor signaling pathway"/>
    <property type="evidence" value="ECO:0007669"/>
    <property type="project" value="Ensembl"/>
</dbReference>
<dbReference type="InterPro" id="IPR036048">
    <property type="entry name" value="Interleukin_8-like_sf"/>
</dbReference>
<name>A0A6P3QE76_PTEVA</name>
<dbReference type="PROSITE" id="PS00471">
    <property type="entry name" value="SMALL_CYTOKINES_CXC"/>
    <property type="match status" value="1"/>
</dbReference>
<dbReference type="Gene3D" id="2.40.50.40">
    <property type="match status" value="1"/>
</dbReference>
<dbReference type="Proteomes" id="UP000515202">
    <property type="component" value="Unplaced"/>
</dbReference>
<dbReference type="GeneID" id="105292356"/>
<dbReference type="GeneID" id="120588223"/>
<dbReference type="PANTHER" id="PTHR12015">
    <property type="entry name" value="SMALL INDUCIBLE CYTOKINE A"/>
    <property type="match status" value="1"/>
</dbReference>
<dbReference type="InterPro" id="IPR001811">
    <property type="entry name" value="Chemokine_IL8-like_dom"/>
</dbReference>
<feature type="region of interest" description="Disordered" evidence="7">
    <location>
        <begin position="93"/>
        <end position="126"/>
    </location>
</feature>
<keyword evidence="4 6" id="KW-0964">Secreted</keyword>
<dbReference type="OMA" id="GKKYQKN"/>
<dbReference type="Pfam" id="PF00048">
    <property type="entry name" value="IL8"/>
    <property type="match status" value="1"/>
</dbReference>
<dbReference type="GO" id="GO:0030593">
    <property type="term" value="P:neutrophil chemotaxis"/>
    <property type="evidence" value="ECO:0007669"/>
    <property type="project" value="UniProtKB-ARBA"/>
</dbReference>
<keyword evidence="9" id="KW-1185">Reference proteome</keyword>
<evidence type="ECO:0000256" key="3">
    <source>
        <dbReference type="ARBA" id="ARBA00022514"/>
    </source>
</evidence>
<keyword evidence="5" id="KW-1015">Disulfide bond</keyword>
<dbReference type="CDD" id="cd00273">
    <property type="entry name" value="Chemokine_CXC"/>
    <property type="match status" value="1"/>
</dbReference>
<dbReference type="GO" id="GO:0051281">
    <property type="term" value="P:positive regulation of release of sequestered calcium ion into cytosol"/>
    <property type="evidence" value="ECO:0007669"/>
    <property type="project" value="Ensembl"/>
</dbReference>
<evidence type="ECO:0000256" key="4">
    <source>
        <dbReference type="ARBA" id="ARBA00022525"/>
    </source>
</evidence>
<dbReference type="PANTHER" id="PTHR12015:SF210">
    <property type="entry name" value="C-X-C MOTIF CHEMOKINE 9"/>
    <property type="match status" value="1"/>
</dbReference>
<protein>
    <recommendedName>
        <fullName evidence="6">C-X-C motif chemokine</fullName>
    </recommendedName>
</protein>
<comment type="subcellular location">
    <subcellularLocation>
        <location evidence="1 6">Secreted</location>
    </subcellularLocation>
</comment>
<evidence type="ECO:0000256" key="6">
    <source>
        <dbReference type="RuleBase" id="RU361149"/>
    </source>
</evidence>
<dbReference type="PRINTS" id="PR00436">
    <property type="entry name" value="INTERLEUKIN8"/>
</dbReference>
<dbReference type="GO" id="GO:0042127">
    <property type="term" value="P:regulation of cell population proliferation"/>
    <property type="evidence" value="ECO:0007669"/>
    <property type="project" value="Ensembl"/>
</dbReference>
<dbReference type="FunFam" id="2.40.50.40:FF:000004">
    <property type="entry name" value="C-X-C motif chemokine"/>
    <property type="match status" value="1"/>
</dbReference>
<dbReference type="PRINTS" id="PR00437">
    <property type="entry name" value="SMALLCYTKCXC"/>
</dbReference>
<organism evidence="9 10">
    <name type="scientific">Pteropus vampyrus</name>
    <name type="common">Large flying fox</name>
    <dbReference type="NCBI Taxonomy" id="132908"/>
    <lineage>
        <taxon>Eukaryota</taxon>
        <taxon>Metazoa</taxon>
        <taxon>Chordata</taxon>
        <taxon>Craniata</taxon>
        <taxon>Vertebrata</taxon>
        <taxon>Euteleostomi</taxon>
        <taxon>Mammalia</taxon>
        <taxon>Eutheria</taxon>
        <taxon>Laurasiatheria</taxon>
        <taxon>Chiroptera</taxon>
        <taxon>Yinpterochiroptera</taxon>
        <taxon>Pteropodoidea</taxon>
        <taxon>Pteropodidae</taxon>
        <taxon>Pteropodinae</taxon>
        <taxon>Pteropus</taxon>
    </lineage>
</organism>
<keyword evidence="6" id="KW-0732">Signal</keyword>
<evidence type="ECO:0000256" key="7">
    <source>
        <dbReference type="SAM" id="MobiDB-lite"/>
    </source>
</evidence>
<evidence type="ECO:0000256" key="5">
    <source>
        <dbReference type="ARBA" id="ARBA00023157"/>
    </source>
</evidence>
<dbReference type="SMART" id="SM00199">
    <property type="entry name" value="SCY"/>
    <property type="match status" value="1"/>
</dbReference>
<sequence>MKKSNVSLLLGIIFLALMRVQGAPILRSGRCSCINTNDVMIHLKSLKDLQQFAPSLSCEKTEIIATMRNGDQICLNPDSTKVKELIKKWEKQVKQEKKQKKGKKYQKSRKVLKVKRSQRAHQKKTT</sequence>
<dbReference type="KEGG" id="pgig:120588223"/>
<dbReference type="InterPro" id="IPR039809">
    <property type="entry name" value="Chemokine_b/g/d"/>
</dbReference>
<feature type="domain" description="Chemokine interleukin-8-like" evidence="8">
    <location>
        <begin position="28"/>
        <end position="89"/>
    </location>
</feature>
<feature type="chain" id="PRO_5028510566" description="C-X-C motif chemokine" evidence="6">
    <location>
        <begin position="23"/>
        <end position="126"/>
    </location>
</feature>
<dbReference type="InterPro" id="IPR001089">
    <property type="entry name" value="Chemokine_CXC"/>
</dbReference>